<feature type="domain" description="CAAX prenyl protease 1 N-terminal" evidence="9">
    <location>
        <begin position="32"/>
        <end position="163"/>
    </location>
</feature>
<accession>A0AB33JRV7</accession>
<dbReference type="InterPro" id="IPR032456">
    <property type="entry name" value="Peptidase_M48_N"/>
</dbReference>
<dbReference type="EMBL" id="AP035881">
    <property type="protein sequence ID" value="BFP45466.1"/>
    <property type="molecule type" value="Genomic_DNA"/>
</dbReference>
<keyword evidence="5 6" id="KW-0482">Metalloprotease</keyword>
<reference evidence="10" key="1">
    <citation type="submission" date="2024-07" db="EMBL/GenBank/DDBJ databases">
        <title>Complete genome sequences of cellulolytic bacteria, Kitasatospora sp. CMC57 and Streptomyces sp. CMC78, isolated from Japanese agricultural soil.</title>
        <authorList>
            <person name="Hashimoto T."/>
            <person name="Ito M."/>
            <person name="Iwamoto M."/>
            <person name="Fukahori D."/>
            <person name="Shoda T."/>
            <person name="Sakoda M."/>
            <person name="Morohoshi T."/>
            <person name="Mitsuboshi M."/>
            <person name="Nishizawa T."/>
        </authorList>
    </citation>
    <scope>NUCLEOTIDE SEQUENCE</scope>
    <source>
        <strain evidence="10">CMC57</strain>
    </source>
</reference>
<dbReference type="AlphaFoldDB" id="A0AB33JRV7"/>
<evidence type="ECO:0000259" key="9">
    <source>
        <dbReference type="Pfam" id="PF16491"/>
    </source>
</evidence>
<evidence type="ECO:0000256" key="1">
    <source>
        <dbReference type="ARBA" id="ARBA00022670"/>
    </source>
</evidence>
<organism evidence="10">
    <name type="scientific">Kitasatospora sp. CMC57</name>
    <dbReference type="NCBI Taxonomy" id="3231513"/>
    <lineage>
        <taxon>Bacteria</taxon>
        <taxon>Bacillati</taxon>
        <taxon>Actinomycetota</taxon>
        <taxon>Actinomycetes</taxon>
        <taxon>Kitasatosporales</taxon>
        <taxon>Streptomycetaceae</taxon>
        <taxon>Kitasatospora</taxon>
    </lineage>
</organism>
<protein>
    <submittedName>
        <fullName evidence="10">Uncharacterized protein</fullName>
    </submittedName>
</protein>
<feature type="transmembrane region" description="Helical" evidence="7">
    <location>
        <begin position="20"/>
        <end position="40"/>
    </location>
</feature>
<proteinExistence type="inferred from homology"/>
<feature type="transmembrane region" description="Helical" evidence="7">
    <location>
        <begin position="60"/>
        <end position="80"/>
    </location>
</feature>
<evidence type="ECO:0000256" key="5">
    <source>
        <dbReference type="ARBA" id="ARBA00023049"/>
    </source>
</evidence>
<feature type="transmembrane region" description="Helical" evidence="7">
    <location>
        <begin position="101"/>
        <end position="122"/>
    </location>
</feature>
<dbReference type="RefSeq" id="WP_407987970.1">
    <property type="nucleotide sequence ID" value="NZ_AP035881.2"/>
</dbReference>
<feature type="transmembrane region" description="Helical" evidence="7">
    <location>
        <begin position="246"/>
        <end position="268"/>
    </location>
</feature>
<keyword evidence="4 6" id="KW-0862">Zinc</keyword>
<dbReference type="Gene3D" id="3.30.2010.10">
    <property type="entry name" value="Metalloproteases ('zincins'), catalytic domain"/>
    <property type="match status" value="1"/>
</dbReference>
<evidence type="ECO:0000256" key="7">
    <source>
        <dbReference type="SAM" id="Phobius"/>
    </source>
</evidence>
<comment type="cofactor">
    <cofactor evidence="6">
        <name>Zn(2+)</name>
        <dbReference type="ChEBI" id="CHEBI:29105"/>
    </cofactor>
    <text evidence="6">Binds 1 zinc ion per subunit.</text>
</comment>
<keyword evidence="3 6" id="KW-0378">Hydrolase</keyword>
<dbReference type="GO" id="GO:0004222">
    <property type="term" value="F:metalloendopeptidase activity"/>
    <property type="evidence" value="ECO:0007669"/>
    <property type="project" value="InterPro"/>
</dbReference>
<keyword evidence="7" id="KW-0812">Transmembrane</keyword>
<dbReference type="GO" id="GO:0046872">
    <property type="term" value="F:metal ion binding"/>
    <property type="evidence" value="ECO:0007669"/>
    <property type="project" value="UniProtKB-KW"/>
</dbReference>
<feature type="domain" description="Peptidase M48" evidence="8">
    <location>
        <begin position="167"/>
        <end position="372"/>
    </location>
</feature>
<evidence type="ECO:0000313" key="10">
    <source>
        <dbReference type="EMBL" id="BFP45466.1"/>
    </source>
</evidence>
<evidence type="ECO:0000256" key="4">
    <source>
        <dbReference type="ARBA" id="ARBA00022833"/>
    </source>
</evidence>
<evidence type="ECO:0000256" key="3">
    <source>
        <dbReference type="ARBA" id="ARBA00022801"/>
    </source>
</evidence>
<dbReference type="GO" id="GO:0006508">
    <property type="term" value="P:proteolysis"/>
    <property type="evidence" value="ECO:0007669"/>
    <property type="project" value="UniProtKB-KW"/>
</dbReference>
<dbReference type="PANTHER" id="PTHR10120">
    <property type="entry name" value="CAAX PRENYL PROTEASE 1"/>
    <property type="match status" value="1"/>
</dbReference>
<evidence type="ECO:0000256" key="6">
    <source>
        <dbReference type="RuleBase" id="RU003983"/>
    </source>
</evidence>
<evidence type="ECO:0000259" key="8">
    <source>
        <dbReference type="Pfam" id="PF01435"/>
    </source>
</evidence>
<dbReference type="Pfam" id="PF16491">
    <property type="entry name" value="Peptidase_M48_N"/>
    <property type="match status" value="1"/>
</dbReference>
<keyword evidence="7" id="KW-1133">Transmembrane helix</keyword>
<comment type="similarity">
    <text evidence="6">Belongs to the peptidase M48 family.</text>
</comment>
<keyword evidence="7" id="KW-0472">Membrane</keyword>
<dbReference type="Pfam" id="PF01435">
    <property type="entry name" value="Peptidase_M48"/>
    <property type="match status" value="1"/>
</dbReference>
<gene>
    <name evidence="10" type="ORF">KCMC57_18340</name>
</gene>
<evidence type="ECO:0000256" key="2">
    <source>
        <dbReference type="ARBA" id="ARBA00022723"/>
    </source>
</evidence>
<feature type="transmembrane region" description="Helical" evidence="7">
    <location>
        <begin position="134"/>
        <end position="157"/>
    </location>
</feature>
<keyword evidence="2" id="KW-0479">Metal-binding</keyword>
<sequence length="381" mass="40524">MDDFTPEQVARGRALRRAQLPWALGARAAGLLLPLLLGLTPAGAGLVDRAGGLFGGTRTAQVLAGVALLLLFGELAQLPFSARLRVIRREYGLITQGWTGWAVDLLRGLALGLVLALPVGYGLYALTDWSSDRWWLPAALLVALLVPLLSFLFPLLVEPLFNRFTPLPEGELRTALLDLAARDAIRVREVLVADASRRTTALNAYVSGLGSTRRIVAYDTLIGTADPREVELVVAHELGHVKHRDVLTGTLLGSLGAAVAVVLLGLLTSWQPLLSAAGASSAADPRSLFLFAACATVLGAPAGPFQGAVSRRIEARADRHALELTSDPEHFIAMQRRLAVTNVADVDPPRLLQLLFASHPSATARIAAARAWAASAPRVSE</sequence>
<keyword evidence="1 6" id="KW-0645">Protease</keyword>
<feature type="transmembrane region" description="Helical" evidence="7">
    <location>
        <begin position="288"/>
        <end position="309"/>
    </location>
</feature>
<name>A0AB33JRV7_9ACTN</name>
<dbReference type="InterPro" id="IPR001915">
    <property type="entry name" value="Peptidase_M48"/>
</dbReference>